<evidence type="ECO:0000313" key="3">
    <source>
        <dbReference type="EMBL" id="KAF4097246.1"/>
    </source>
</evidence>
<gene>
    <name evidence="3" type="ORF">G5714_021254</name>
</gene>
<organism evidence="3 4">
    <name type="scientific">Onychostoma macrolepis</name>
    <dbReference type="NCBI Taxonomy" id="369639"/>
    <lineage>
        <taxon>Eukaryota</taxon>
        <taxon>Metazoa</taxon>
        <taxon>Chordata</taxon>
        <taxon>Craniata</taxon>
        <taxon>Vertebrata</taxon>
        <taxon>Euteleostomi</taxon>
        <taxon>Actinopterygii</taxon>
        <taxon>Neopterygii</taxon>
        <taxon>Teleostei</taxon>
        <taxon>Ostariophysi</taxon>
        <taxon>Cypriniformes</taxon>
        <taxon>Cyprinidae</taxon>
        <taxon>Acrossocheilinae</taxon>
        <taxon>Onychostoma</taxon>
    </lineage>
</organism>
<dbReference type="EMBL" id="JAAMOB010000022">
    <property type="protein sequence ID" value="KAF4097246.1"/>
    <property type="molecule type" value="Genomic_DNA"/>
</dbReference>
<reference evidence="3 4" key="1">
    <citation type="submission" date="2020-04" db="EMBL/GenBank/DDBJ databases">
        <title>Chromosome-level genome assembly of a cyprinid fish Onychostoma macrolepis by integration of Nanopore Sequencing, Bionano and Hi-C technology.</title>
        <authorList>
            <person name="Wang D."/>
        </authorList>
    </citation>
    <scope>NUCLEOTIDE SEQUENCE [LARGE SCALE GENOMIC DNA]</scope>
    <source>
        <strain evidence="3">SWU-2019</strain>
        <tissue evidence="3">Muscle</tissue>
    </source>
</reference>
<keyword evidence="2" id="KW-1133">Transmembrane helix</keyword>
<feature type="compositionally biased region" description="Polar residues" evidence="1">
    <location>
        <begin position="19"/>
        <end position="31"/>
    </location>
</feature>
<evidence type="ECO:0000256" key="1">
    <source>
        <dbReference type="SAM" id="MobiDB-lite"/>
    </source>
</evidence>
<comment type="caution">
    <text evidence="3">The sequence shown here is derived from an EMBL/GenBank/DDBJ whole genome shotgun (WGS) entry which is preliminary data.</text>
</comment>
<evidence type="ECO:0000313" key="4">
    <source>
        <dbReference type="Proteomes" id="UP000579812"/>
    </source>
</evidence>
<keyword evidence="2" id="KW-0472">Membrane</keyword>
<proteinExistence type="predicted"/>
<evidence type="ECO:0000256" key="2">
    <source>
        <dbReference type="SAM" id="Phobius"/>
    </source>
</evidence>
<name>A0A7J6BQQ8_9TELE</name>
<keyword evidence="4" id="KW-1185">Reference proteome</keyword>
<feature type="compositionally biased region" description="Polar residues" evidence="1">
    <location>
        <begin position="1"/>
        <end position="12"/>
    </location>
</feature>
<dbReference type="Proteomes" id="UP000579812">
    <property type="component" value="Unassembled WGS sequence"/>
</dbReference>
<feature type="region of interest" description="Disordered" evidence="1">
    <location>
        <begin position="1"/>
        <end position="31"/>
    </location>
</feature>
<feature type="transmembrane region" description="Helical" evidence="2">
    <location>
        <begin position="58"/>
        <end position="79"/>
    </location>
</feature>
<accession>A0A7J6BQQ8</accession>
<dbReference type="AlphaFoldDB" id="A0A7J6BQQ8"/>
<feature type="region of interest" description="Disordered" evidence="1">
    <location>
        <begin position="90"/>
        <end position="117"/>
    </location>
</feature>
<keyword evidence="2" id="KW-0812">Transmembrane</keyword>
<sequence length="117" mass="12667">MNISRSSTQAANRSPADHPNTNTVDSQPSASQSRYFRNIQHMLTLLCSHLMDSGLSTFAVGFIGAVVGAGVVLLVVTVVHGVCYCKRTHAPVQQNENDDDNSSADPNSIALRRRTRN</sequence>
<protein>
    <submittedName>
        <fullName evidence="3">Uncharacterized protein</fullName>
    </submittedName>
</protein>